<comment type="catalytic activity">
    <reaction evidence="1">
        <text>3',5'-cyclic GMP + H2O = GMP + H(+)</text>
        <dbReference type="Rhea" id="RHEA:16957"/>
        <dbReference type="ChEBI" id="CHEBI:15377"/>
        <dbReference type="ChEBI" id="CHEBI:15378"/>
        <dbReference type="ChEBI" id="CHEBI:57746"/>
        <dbReference type="ChEBI" id="CHEBI:58115"/>
        <dbReference type="EC" id="3.1.4.35"/>
    </reaction>
</comment>
<dbReference type="GO" id="GO:0047555">
    <property type="term" value="F:3',5'-cyclic-GMP phosphodiesterase activity"/>
    <property type="evidence" value="ECO:0007669"/>
    <property type="project" value="UniProtKB-EC"/>
</dbReference>
<dbReference type="EC" id="3.1.4.35" evidence="3"/>
<keyword evidence="5" id="KW-0716">Sensory transduction</keyword>
<dbReference type="GO" id="GO:0042622">
    <property type="term" value="C:photoreceptor outer segment membrane"/>
    <property type="evidence" value="ECO:0007669"/>
    <property type="project" value="TreeGrafter"/>
</dbReference>
<evidence type="ECO:0000256" key="11">
    <source>
        <dbReference type="SAM" id="MobiDB-lite"/>
    </source>
</evidence>
<keyword evidence="7" id="KW-0844">Vision</keyword>
<dbReference type="Pfam" id="PF04868">
    <property type="entry name" value="PDE6_gamma"/>
    <property type="match status" value="1"/>
</dbReference>
<dbReference type="PANTHER" id="PTHR12122">
    <property type="entry name" value="RETINAL CONE RHODOPSIN-SENSITIVE CGMP 3',5'-CYCLIC PHOSPHODIESTERASE GAMMA-SUBUNIT-RELATED"/>
    <property type="match status" value="1"/>
</dbReference>
<feature type="region of interest" description="Disordered" evidence="11">
    <location>
        <begin position="19"/>
        <end position="40"/>
    </location>
</feature>
<comment type="caution">
    <text evidence="12">The sequence shown here is derived from an EMBL/GenBank/DDBJ whole genome shotgun (WGS) entry which is preliminary data.</text>
</comment>
<evidence type="ECO:0000256" key="9">
    <source>
        <dbReference type="ARBA" id="ARBA00038660"/>
    </source>
</evidence>
<evidence type="ECO:0000256" key="4">
    <source>
        <dbReference type="ARBA" id="ARBA00022535"/>
    </source>
</evidence>
<name>A0AAD7WXB9_9TELE</name>
<dbReference type="EMBL" id="JAINUG010000017">
    <property type="protein sequence ID" value="KAJ8413066.1"/>
    <property type="molecule type" value="Genomic_DNA"/>
</dbReference>
<evidence type="ECO:0000256" key="7">
    <source>
        <dbReference type="ARBA" id="ARBA00023305"/>
    </source>
</evidence>
<dbReference type="GO" id="GO:0030553">
    <property type="term" value="F:cGMP binding"/>
    <property type="evidence" value="ECO:0007669"/>
    <property type="project" value="InterPro"/>
</dbReference>
<evidence type="ECO:0000256" key="8">
    <source>
        <dbReference type="ARBA" id="ARBA00025377"/>
    </source>
</evidence>
<dbReference type="Gene3D" id="4.10.1120.10">
    <property type="entry name" value="Retinal cGMP phosphodiesterase, gamma subunit"/>
    <property type="match status" value="1"/>
</dbReference>
<accession>A0AAD7WXB9</accession>
<comment type="function">
    <text evidence="8">Participates in processes of transmission and amplification of the visual signal. cGMP-PDEs are the effector molecules in G-protein-mediated phototransduction in vertebrate rods and cones.</text>
</comment>
<evidence type="ECO:0000256" key="5">
    <source>
        <dbReference type="ARBA" id="ARBA00022606"/>
    </source>
</evidence>
<keyword evidence="13" id="KW-1185">Reference proteome</keyword>
<comment type="subunit">
    <text evidence="9">Tetramer composed of two catalytic chains (alpha and beta), and two inhibitory chains (gamma).</text>
</comment>
<dbReference type="InterPro" id="IPR037030">
    <property type="entry name" value="PDE6_gamma_sf"/>
</dbReference>
<reference evidence="12" key="1">
    <citation type="journal article" date="2023" name="Science">
        <title>Genome structures resolve the early diversification of teleost fishes.</title>
        <authorList>
            <person name="Parey E."/>
            <person name="Louis A."/>
            <person name="Montfort J."/>
            <person name="Bouchez O."/>
            <person name="Roques C."/>
            <person name="Iampietro C."/>
            <person name="Lluch J."/>
            <person name="Castinel A."/>
            <person name="Donnadieu C."/>
            <person name="Desvignes T."/>
            <person name="Floi Bucao C."/>
            <person name="Jouanno E."/>
            <person name="Wen M."/>
            <person name="Mejri S."/>
            <person name="Dirks R."/>
            <person name="Jansen H."/>
            <person name="Henkel C."/>
            <person name="Chen W.J."/>
            <person name="Zahm M."/>
            <person name="Cabau C."/>
            <person name="Klopp C."/>
            <person name="Thompson A.W."/>
            <person name="Robinson-Rechavi M."/>
            <person name="Braasch I."/>
            <person name="Lecointre G."/>
            <person name="Bobe J."/>
            <person name="Postlethwait J.H."/>
            <person name="Berthelot C."/>
            <person name="Roest Crollius H."/>
            <person name="Guiguen Y."/>
        </authorList>
    </citation>
    <scope>NUCLEOTIDE SEQUENCE</scope>
    <source>
        <strain evidence="12">NC1722</strain>
    </source>
</reference>
<dbReference type="AlphaFoldDB" id="A0AAD7WXB9"/>
<dbReference type="GO" id="GO:0007601">
    <property type="term" value="P:visual perception"/>
    <property type="evidence" value="ECO:0007669"/>
    <property type="project" value="UniProtKB-KW"/>
</dbReference>
<gene>
    <name evidence="12" type="ORF">AAFF_G00106480</name>
</gene>
<evidence type="ECO:0000256" key="6">
    <source>
        <dbReference type="ARBA" id="ARBA00022801"/>
    </source>
</evidence>
<sequence length="71" mass="7547">MNAGAEAAMKKSPMIKLKDTNQFKSKAPKPGQKGCGDGIPGMEGLGSVEVVCPWEMLGDMELSNFTQFGII</sequence>
<dbReference type="Proteomes" id="UP001221898">
    <property type="component" value="Unassembled WGS sequence"/>
</dbReference>
<evidence type="ECO:0000313" key="13">
    <source>
        <dbReference type="Proteomes" id="UP001221898"/>
    </source>
</evidence>
<dbReference type="GO" id="GO:0045742">
    <property type="term" value="P:positive regulation of epidermal growth factor receptor signaling pathway"/>
    <property type="evidence" value="ECO:0007669"/>
    <property type="project" value="TreeGrafter"/>
</dbReference>
<evidence type="ECO:0000256" key="10">
    <source>
        <dbReference type="ARBA" id="ARBA00039178"/>
    </source>
</evidence>
<evidence type="ECO:0000313" key="12">
    <source>
        <dbReference type="EMBL" id="KAJ8413066.1"/>
    </source>
</evidence>
<keyword evidence="4" id="KW-0140">cGMP</keyword>
<comment type="similarity">
    <text evidence="2">Belongs to the rod/cone cGMP-PDE gamma subunit family.</text>
</comment>
<proteinExistence type="inferred from homology"/>
<dbReference type="InterPro" id="IPR006952">
    <property type="entry name" value="PDE6_gamma"/>
</dbReference>
<dbReference type="PANTHER" id="PTHR12122:SF5">
    <property type="entry name" value="RETINAL CONE RHODOPSIN-SENSITIVE CGMP 3',5'-CYCLIC PHOSPHODIESTERASE SUBUNIT GAMMA"/>
    <property type="match status" value="1"/>
</dbReference>
<protein>
    <recommendedName>
        <fullName evidence="10">Retinal cone rhodopsin-sensitive cGMP 3',5'-cyclic phosphodiesterase subunit gamma</fullName>
        <ecNumber evidence="3">3.1.4.35</ecNumber>
    </recommendedName>
</protein>
<dbReference type="GO" id="GO:0045745">
    <property type="term" value="P:positive regulation of G protein-coupled receptor signaling pathway"/>
    <property type="evidence" value="ECO:0007669"/>
    <property type="project" value="TreeGrafter"/>
</dbReference>
<evidence type="ECO:0000256" key="2">
    <source>
        <dbReference type="ARBA" id="ARBA00006377"/>
    </source>
</evidence>
<organism evidence="12 13">
    <name type="scientific">Aldrovandia affinis</name>
    <dbReference type="NCBI Taxonomy" id="143900"/>
    <lineage>
        <taxon>Eukaryota</taxon>
        <taxon>Metazoa</taxon>
        <taxon>Chordata</taxon>
        <taxon>Craniata</taxon>
        <taxon>Vertebrata</taxon>
        <taxon>Euteleostomi</taxon>
        <taxon>Actinopterygii</taxon>
        <taxon>Neopterygii</taxon>
        <taxon>Teleostei</taxon>
        <taxon>Notacanthiformes</taxon>
        <taxon>Halosauridae</taxon>
        <taxon>Aldrovandia</taxon>
    </lineage>
</organism>
<evidence type="ECO:0000256" key="3">
    <source>
        <dbReference type="ARBA" id="ARBA00012319"/>
    </source>
</evidence>
<keyword evidence="6" id="KW-0378">Hydrolase</keyword>
<evidence type="ECO:0000256" key="1">
    <source>
        <dbReference type="ARBA" id="ARBA00000583"/>
    </source>
</evidence>